<evidence type="ECO:0000256" key="3">
    <source>
        <dbReference type="ARBA" id="ARBA00022801"/>
    </source>
</evidence>
<evidence type="ECO:0000256" key="8">
    <source>
        <dbReference type="ARBA" id="ARBA00023235"/>
    </source>
</evidence>
<dbReference type="Gene3D" id="1.10.10.1390">
    <property type="entry name" value="ATP-dependent DNA helicase RecQ"/>
    <property type="match status" value="1"/>
</dbReference>
<evidence type="ECO:0000256" key="4">
    <source>
        <dbReference type="ARBA" id="ARBA00022806"/>
    </source>
</evidence>
<dbReference type="SMART" id="SM00382">
    <property type="entry name" value="AAA"/>
    <property type="match status" value="1"/>
</dbReference>
<dbReference type="STRING" id="1797582.A2442_00510"/>
<keyword evidence="1" id="KW-0547">Nucleotide-binding</keyword>
<evidence type="ECO:0000256" key="5">
    <source>
        <dbReference type="ARBA" id="ARBA00022840"/>
    </source>
</evidence>
<dbReference type="GO" id="GO:0006281">
    <property type="term" value="P:DNA repair"/>
    <property type="evidence" value="ECO:0007669"/>
    <property type="project" value="InterPro"/>
</dbReference>
<accession>A0A1F5EIT1</accession>
<dbReference type="GO" id="GO:0000723">
    <property type="term" value="P:telomere maintenance"/>
    <property type="evidence" value="ECO:0007669"/>
    <property type="project" value="InterPro"/>
</dbReference>
<evidence type="ECO:0000259" key="10">
    <source>
        <dbReference type="SMART" id="SM00382"/>
    </source>
</evidence>
<dbReference type="GO" id="GO:0003678">
    <property type="term" value="F:DNA helicase activity"/>
    <property type="evidence" value="ECO:0007669"/>
    <property type="project" value="InterPro"/>
</dbReference>
<dbReference type="Pfam" id="PF05970">
    <property type="entry name" value="PIF1"/>
    <property type="match status" value="1"/>
</dbReference>
<evidence type="ECO:0000256" key="6">
    <source>
        <dbReference type="ARBA" id="ARBA00023125"/>
    </source>
</evidence>
<keyword evidence="6" id="KW-0238">DNA-binding</keyword>
<keyword evidence="3" id="KW-0378">Hydrolase</keyword>
<protein>
    <recommendedName>
        <fullName evidence="10">AAA+ ATPase domain-containing protein</fullName>
    </recommendedName>
</protein>
<sequence>MKQSEALEILKMGRNVYLTGPAGSGKTHLLNTYIDFLKENGVGIGVTASTGIAATHMNGVTIHSWAGIGIKDDLDEWEMDSLLQKQYLAKRFENTKVLIIDEVSMLHHYRLDLIDRVCRGFKQNELPFGGMQVILSGDFFQLPPITRGGGESSFINKSGVWQNMNLEVCYLEEQFRHKCDTLVDILNSIRQNNAGENVLVPLRTRYRKELKSHITPTKLYTHNIDIDKINEGELEGIDGPARIFEMETKGKKALVETLKKSCFAQEELRLKKGAAVMFIKNNPIKKYVNGTLGTVADFSERGLPIVKTYDGRKIEVDRESWIIDDEGKIKAELKQIPLRLAWAITVHKSQGMSLDAAEIDLSKSFVEGMGYVALSRVKSIDGLRLMGLNTIALQVNKDVLNLDTELMELSKKSVDKLQKMVEKTKKQKQKEFLESVGGSAKKGKEITLSTYDETQLLVEKKLSIEDIAKERDLTENTIINHLEKLLEGNEKLDLNYLEKDFPSDKLKKIKKAFKKSGDTKLTPVKSILGDGFSYEEIRLARLFVSW</sequence>
<dbReference type="EMBL" id="MFAE01000006">
    <property type="protein sequence ID" value="OGD67240.1"/>
    <property type="molecule type" value="Genomic_DNA"/>
</dbReference>
<dbReference type="Gene3D" id="3.40.50.300">
    <property type="entry name" value="P-loop containing nucleotide triphosphate hydrolases"/>
    <property type="match status" value="1"/>
</dbReference>
<feature type="domain" description="AAA+ ATPase" evidence="10">
    <location>
        <begin position="12"/>
        <end position="215"/>
    </location>
</feature>
<keyword evidence="2" id="KW-0227">DNA damage</keyword>
<dbReference type="CDD" id="cd18037">
    <property type="entry name" value="DEXSc_Pif1_like"/>
    <property type="match status" value="1"/>
</dbReference>
<comment type="caution">
    <text evidence="11">The sequence shown here is derived from an EMBL/GenBank/DDBJ whole genome shotgun (WGS) entry which is preliminary data.</text>
</comment>
<keyword evidence="8" id="KW-0413">Isomerase</keyword>
<evidence type="ECO:0000256" key="9">
    <source>
        <dbReference type="SAM" id="Coils"/>
    </source>
</evidence>
<dbReference type="InterPro" id="IPR003593">
    <property type="entry name" value="AAA+_ATPase"/>
</dbReference>
<name>A0A1F5EIT1_9BACT</name>
<keyword evidence="9" id="KW-0175">Coiled coil</keyword>
<feature type="coiled-coil region" evidence="9">
    <location>
        <begin position="407"/>
        <end position="434"/>
    </location>
</feature>
<keyword evidence="4" id="KW-0347">Helicase</keyword>
<dbReference type="InterPro" id="IPR010285">
    <property type="entry name" value="DNA_helicase_pif1-like_DEAD"/>
</dbReference>
<reference evidence="11 12" key="1">
    <citation type="journal article" date="2016" name="Nat. Commun.">
        <title>Thousands of microbial genomes shed light on interconnected biogeochemical processes in an aquifer system.</title>
        <authorList>
            <person name="Anantharaman K."/>
            <person name="Brown C.T."/>
            <person name="Hug L.A."/>
            <person name="Sharon I."/>
            <person name="Castelle C.J."/>
            <person name="Probst A.J."/>
            <person name="Thomas B.C."/>
            <person name="Singh A."/>
            <person name="Wilkins M.J."/>
            <person name="Karaoz U."/>
            <person name="Brodie E.L."/>
            <person name="Williams K.H."/>
            <person name="Hubbard S.S."/>
            <person name="Banfield J.F."/>
        </authorList>
    </citation>
    <scope>NUCLEOTIDE SEQUENCE [LARGE SCALE GENOMIC DNA]</scope>
</reference>
<dbReference type="AlphaFoldDB" id="A0A1F5EIT1"/>
<evidence type="ECO:0000256" key="7">
    <source>
        <dbReference type="ARBA" id="ARBA00023204"/>
    </source>
</evidence>
<organism evidence="11 12">
    <name type="scientific">Candidatus Campbellbacteria bacterium RIFOXYC2_FULL_35_25</name>
    <dbReference type="NCBI Taxonomy" id="1797582"/>
    <lineage>
        <taxon>Bacteria</taxon>
        <taxon>Candidatus Campbelliibacteriota</taxon>
    </lineage>
</organism>
<dbReference type="PANTHER" id="PTHR47642">
    <property type="entry name" value="ATP-DEPENDENT DNA HELICASE"/>
    <property type="match status" value="1"/>
</dbReference>
<keyword evidence="7" id="KW-0234">DNA repair</keyword>
<dbReference type="PANTHER" id="PTHR47642:SF5">
    <property type="entry name" value="ATP-DEPENDENT DNA HELICASE"/>
    <property type="match status" value="1"/>
</dbReference>
<dbReference type="Proteomes" id="UP000179003">
    <property type="component" value="Unassembled WGS sequence"/>
</dbReference>
<dbReference type="InterPro" id="IPR027417">
    <property type="entry name" value="P-loop_NTPase"/>
</dbReference>
<keyword evidence="5" id="KW-0067">ATP-binding</keyword>
<dbReference type="CDD" id="cd18809">
    <property type="entry name" value="SF1_C_RecD"/>
    <property type="match status" value="1"/>
</dbReference>
<proteinExistence type="predicted"/>
<dbReference type="Gene3D" id="2.30.30.940">
    <property type="match status" value="1"/>
</dbReference>
<evidence type="ECO:0000313" key="11">
    <source>
        <dbReference type="EMBL" id="OGD67240.1"/>
    </source>
</evidence>
<dbReference type="InterPro" id="IPR051055">
    <property type="entry name" value="PIF1_helicase"/>
</dbReference>
<evidence type="ECO:0000256" key="1">
    <source>
        <dbReference type="ARBA" id="ARBA00022741"/>
    </source>
</evidence>
<dbReference type="SUPFAM" id="SSF52540">
    <property type="entry name" value="P-loop containing nucleoside triphosphate hydrolases"/>
    <property type="match status" value="2"/>
</dbReference>
<evidence type="ECO:0000313" key="12">
    <source>
        <dbReference type="Proteomes" id="UP000179003"/>
    </source>
</evidence>
<dbReference type="Pfam" id="PF21530">
    <property type="entry name" value="Pif1_2B_dom"/>
    <property type="match status" value="1"/>
</dbReference>
<dbReference type="InterPro" id="IPR049163">
    <property type="entry name" value="Pif1-like_2B_dom"/>
</dbReference>
<gene>
    <name evidence="11" type="ORF">A2442_00510</name>
</gene>
<dbReference type="InterPro" id="IPR029491">
    <property type="entry name" value="Helicase_HTH"/>
</dbReference>
<dbReference type="Pfam" id="PF14493">
    <property type="entry name" value="HTH_40"/>
    <property type="match status" value="1"/>
</dbReference>
<evidence type="ECO:0000256" key="2">
    <source>
        <dbReference type="ARBA" id="ARBA00022763"/>
    </source>
</evidence>